<dbReference type="InterPro" id="IPR029062">
    <property type="entry name" value="Class_I_gatase-like"/>
</dbReference>
<dbReference type="InterPro" id="IPR029010">
    <property type="entry name" value="ThuA-like"/>
</dbReference>
<dbReference type="Gene3D" id="3.40.50.880">
    <property type="match status" value="1"/>
</dbReference>
<reference evidence="2 3" key="1">
    <citation type="submission" date="2018-09" db="EMBL/GenBank/DDBJ databases">
        <title>YIM 75507 draft genome.</title>
        <authorList>
            <person name="Tang S."/>
            <person name="Feng Y."/>
        </authorList>
    </citation>
    <scope>NUCLEOTIDE SEQUENCE [LARGE SCALE GENOMIC DNA]</scope>
    <source>
        <strain evidence="2 3">YIM 75507</strain>
    </source>
</reference>
<comment type="caution">
    <text evidence="2">The sequence shown here is derived from an EMBL/GenBank/DDBJ whole genome shotgun (WGS) entry which is preliminary data.</text>
</comment>
<dbReference type="Pfam" id="PF06283">
    <property type="entry name" value="ThuA"/>
    <property type="match status" value="1"/>
</dbReference>
<name>A0A3A4AD68_9ACTN</name>
<evidence type="ECO:0000259" key="1">
    <source>
        <dbReference type="Pfam" id="PF06283"/>
    </source>
</evidence>
<dbReference type="AlphaFoldDB" id="A0A3A4AD68"/>
<sequence length="225" mass="25379">MAMAWNLILSGGVAHDFAASSGVLAEVLAEVGIESEVTEDIAGALAEPPEVQLITVNAMRWRMDGPHFRERRERWRFELPTAARNAVLDHLDRGGGLLAMHAAPICFDDWIGWSRVIGARWNWEKSHHEPLGWASVRVHRGRHPIVDGLRDFDVADEIYTDLDLEPGLTPLVSCDGRPLVWARHVRRGRVVYDALGHDTRSFDSPEHRALVQRAALWTLRRLPAR</sequence>
<accession>A0A3A4AD68</accession>
<keyword evidence="3" id="KW-1185">Reference proteome</keyword>
<evidence type="ECO:0000313" key="3">
    <source>
        <dbReference type="Proteomes" id="UP000265768"/>
    </source>
</evidence>
<dbReference type="Proteomes" id="UP000265768">
    <property type="component" value="Unassembled WGS sequence"/>
</dbReference>
<gene>
    <name evidence="2" type="ORF">D5H75_26950</name>
</gene>
<dbReference type="EMBL" id="QZEY01000012">
    <property type="protein sequence ID" value="RJL26615.1"/>
    <property type="molecule type" value="Genomic_DNA"/>
</dbReference>
<protein>
    <submittedName>
        <fullName evidence="2">ThuA domain-containing protein</fullName>
    </submittedName>
</protein>
<proteinExistence type="predicted"/>
<dbReference type="PANTHER" id="PTHR40469">
    <property type="entry name" value="SECRETED GLYCOSYL HYDROLASE"/>
    <property type="match status" value="1"/>
</dbReference>
<dbReference type="PANTHER" id="PTHR40469:SF2">
    <property type="entry name" value="GALACTOSE-BINDING DOMAIN-LIKE SUPERFAMILY PROTEIN"/>
    <property type="match status" value="1"/>
</dbReference>
<dbReference type="SUPFAM" id="SSF52317">
    <property type="entry name" value="Class I glutamine amidotransferase-like"/>
    <property type="match status" value="1"/>
</dbReference>
<evidence type="ECO:0000313" key="2">
    <source>
        <dbReference type="EMBL" id="RJL26615.1"/>
    </source>
</evidence>
<feature type="domain" description="ThuA-like" evidence="1">
    <location>
        <begin position="9"/>
        <end position="218"/>
    </location>
</feature>
<organism evidence="2 3">
    <name type="scientific">Bailinhaonella thermotolerans</name>
    <dbReference type="NCBI Taxonomy" id="1070861"/>
    <lineage>
        <taxon>Bacteria</taxon>
        <taxon>Bacillati</taxon>
        <taxon>Actinomycetota</taxon>
        <taxon>Actinomycetes</taxon>
        <taxon>Streptosporangiales</taxon>
        <taxon>Streptosporangiaceae</taxon>
        <taxon>Bailinhaonella</taxon>
    </lineage>
</organism>